<protein>
    <submittedName>
        <fullName evidence="1">Uncharacterized protein</fullName>
    </submittedName>
</protein>
<sequence>MGNTATGYTVGGIAGGGIDMTAFLSPFCVVTGTPPLTLTDRIAFLGVETATTTAILKLKYLTFYFGGTYGYSTRSNISTDNFGTYATNFTQADGLLEPGHFGGGATGQVTDTNGITYQWTQDPICPGLGTLC</sequence>
<reference evidence="1" key="1">
    <citation type="journal article" date="2015" name="Nature">
        <title>Complex archaea that bridge the gap between prokaryotes and eukaryotes.</title>
        <authorList>
            <person name="Spang A."/>
            <person name="Saw J.H."/>
            <person name="Jorgensen S.L."/>
            <person name="Zaremba-Niedzwiedzka K."/>
            <person name="Martijn J."/>
            <person name="Lind A.E."/>
            <person name="van Eijk R."/>
            <person name="Schleper C."/>
            <person name="Guy L."/>
            <person name="Ettema T.J."/>
        </authorList>
    </citation>
    <scope>NUCLEOTIDE SEQUENCE</scope>
</reference>
<proteinExistence type="predicted"/>
<comment type="caution">
    <text evidence="1">The sequence shown here is derived from an EMBL/GenBank/DDBJ whole genome shotgun (WGS) entry which is preliminary data.</text>
</comment>
<gene>
    <name evidence="1" type="ORF">LCGC14_2334510</name>
</gene>
<organism evidence="1">
    <name type="scientific">marine sediment metagenome</name>
    <dbReference type="NCBI Taxonomy" id="412755"/>
    <lineage>
        <taxon>unclassified sequences</taxon>
        <taxon>metagenomes</taxon>
        <taxon>ecological metagenomes</taxon>
    </lineage>
</organism>
<dbReference type="AlphaFoldDB" id="A0A0F9ERK6"/>
<dbReference type="EMBL" id="LAZR01033626">
    <property type="protein sequence ID" value="KKL47540.1"/>
    <property type="molecule type" value="Genomic_DNA"/>
</dbReference>
<name>A0A0F9ERK6_9ZZZZ</name>
<accession>A0A0F9ERK6</accession>
<evidence type="ECO:0000313" key="1">
    <source>
        <dbReference type="EMBL" id="KKL47540.1"/>
    </source>
</evidence>